<dbReference type="PROSITE" id="PS00211">
    <property type="entry name" value="ABC_TRANSPORTER_1"/>
    <property type="match status" value="2"/>
</dbReference>
<dbReference type="InterPro" id="IPR003593">
    <property type="entry name" value="AAA+_ATPase"/>
</dbReference>
<comment type="caution">
    <text evidence="7">The sequence shown here is derived from an EMBL/GenBank/DDBJ whole genome shotgun (WGS) entry which is preliminary data.</text>
</comment>
<feature type="domain" description="ABC transporter" evidence="6">
    <location>
        <begin position="12"/>
        <end position="263"/>
    </location>
</feature>
<dbReference type="GO" id="GO:0055085">
    <property type="term" value="P:transmembrane transport"/>
    <property type="evidence" value="ECO:0007669"/>
    <property type="project" value="UniProtKB-ARBA"/>
</dbReference>
<dbReference type="Gene3D" id="3.40.50.300">
    <property type="entry name" value="P-loop containing nucleotide triphosphate hydrolases"/>
    <property type="match status" value="2"/>
</dbReference>
<evidence type="ECO:0000256" key="3">
    <source>
        <dbReference type="ARBA" id="ARBA00022741"/>
    </source>
</evidence>
<dbReference type="GO" id="GO:0005524">
    <property type="term" value="F:ATP binding"/>
    <property type="evidence" value="ECO:0007669"/>
    <property type="project" value="UniProtKB-KW"/>
</dbReference>
<dbReference type="NCBIfam" id="NF007739">
    <property type="entry name" value="PRK10419.1"/>
    <property type="match status" value="2"/>
</dbReference>
<dbReference type="SMART" id="SM00382">
    <property type="entry name" value="AAA"/>
    <property type="match status" value="2"/>
</dbReference>
<dbReference type="InterPro" id="IPR050319">
    <property type="entry name" value="ABC_transp_ATP-bind"/>
</dbReference>
<evidence type="ECO:0000256" key="2">
    <source>
        <dbReference type="ARBA" id="ARBA00022448"/>
    </source>
</evidence>
<comment type="similarity">
    <text evidence="1">Belongs to the ABC transporter superfamily.</text>
</comment>
<dbReference type="Proteomes" id="UP000179540">
    <property type="component" value="Unassembled WGS sequence"/>
</dbReference>
<proteinExistence type="inferred from homology"/>
<sequence>MNTASSSPAPVLELSGLRVAYPGRRGAVSTPAVDGVGLSVGRGESVAVVGESGSGKTTLARSVLGLLPSGTRREGSLRLAGQDLDALDATGRRRLVGRRIGYVPQDPGTSLDPLLRVLEQVVEPLRIHGIGDPDTHRERALAAMREAGLPDPESLARRWPHELSGGQRQRVLIAAAIVTDPDLILADEPTSALDVTVQKRILDRLQELVRERGTALLMITHDLAVAAERTDRVVLMSRGRAVEQGPSEQVLLHPSTPQGRALAEAMALTADAVADDVVGATGPGVGGVGPDGEAAGGAAAGGAIAPWAAADPAGSPAAQTDAGAGAPAGVSGVDGARTPVLTGEGLSRTFGSRREPVHALREAAFSLAEGGSLAVVGESGSGKTTLARILLGLERADAGRITLRGAEVTRRDRSFRRTVQPVFQNPHSSFDPSHTVGWSVLEPVRALGSAGRAQRRELLGRLFDDVGLDRRLAARRPRELSGGQLQRAAIARALSVSPDVLVCDEAVSALDASVQAQVLRLLQRLRDERGLSLLFITHDLAVVRWLCEDVLVMREGRIVEAGPVSRIFRAPQQEYTRELIAAIPRPLRAGTAA</sequence>
<reference evidence="7 8" key="1">
    <citation type="submission" date="2016-10" db="EMBL/GenBank/DDBJ databases">
        <title>Draft genome sequence of strain LCT isolated from the Shenzhou X spacecraft of China.</title>
        <authorList>
            <person name="Huang B."/>
        </authorList>
    </citation>
    <scope>NUCLEOTIDE SEQUENCE [LARGE SCALE GENOMIC DNA]</scope>
    <source>
        <strain evidence="7 8">LCT-H5</strain>
    </source>
</reference>
<evidence type="ECO:0000259" key="6">
    <source>
        <dbReference type="PROSITE" id="PS50893"/>
    </source>
</evidence>
<dbReference type="RefSeq" id="WP_075514077.1">
    <property type="nucleotide sequence ID" value="NZ_MODZ01000002.1"/>
</dbReference>
<dbReference type="PANTHER" id="PTHR43776:SF7">
    <property type="entry name" value="D,D-DIPEPTIDE TRANSPORT ATP-BINDING PROTEIN DDPF-RELATED"/>
    <property type="match status" value="1"/>
</dbReference>
<evidence type="ECO:0000313" key="7">
    <source>
        <dbReference type="EMBL" id="OIJ36619.1"/>
    </source>
</evidence>
<dbReference type="PANTHER" id="PTHR43776">
    <property type="entry name" value="TRANSPORT ATP-BINDING PROTEIN"/>
    <property type="match status" value="1"/>
</dbReference>
<dbReference type="InterPro" id="IPR027417">
    <property type="entry name" value="P-loop_NTPase"/>
</dbReference>
<dbReference type="EMBL" id="MODZ01000002">
    <property type="protein sequence ID" value="OIJ36619.1"/>
    <property type="molecule type" value="Genomic_DNA"/>
</dbReference>
<protein>
    <recommendedName>
        <fullName evidence="6">ABC transporter domain-containing protein</fullName>
    </recommendedName>
</protein>
<dbReference type="CDD" id="cd03257">
    <property type="entry name" value="ABC_NikE_OppD_transporters"/>
    <property type="match status" value="2"/>
</dbReference>
<name>A0A1S2N1I7_9MICC</name>
<dbReference type="OrthoDB" id="4008250at2"/>
<organism evidence="7 8">
    <name type="scientific">Rothia kristinae</name>
    <dbReference type="NCBI Taxonomy" id="37923"/>
    <lineage>
        <taxon>Bacteria</taxon>
        <taxon>Bacillati</taxon>
        <taxon>Actinomycetota</taxon>
        <taxon>Actinomycetes</taxon>
        <taxon>Micrococcales</taxon>
        <taxon>Micrococcaceae</taxon>
        <taxon>Rothia</taxon>
    </lineage>
</organism>
<dbReference type="InterPro" id="IPR017871">
    <property type="entry name" value="ABC_transporter-like_CS"/>
</dbReference>
<keyword evidence="4" id="KW-0067">ATP-binding</keyword>
<feature type="domain" description="ABC transporter" evidence="6">
    <location>
        <begin position="341"/>
        <end position="580"/>
    </location>
</feature>
<evidence type="ECO:0000313" key="8">
    <source>
        <dbReference type="Proteomes" id="UP000179540"/>
    </source>
</evidence>
<dbReference type="AlphaFoldDB" id="A0A1S2N1I7"/>
<dbReference type="SUPFAM" id="SSF52540">
    <property type="entry name" value="P-loop containing nucleoside triphosphate hydrolases"/>
    <property type="match status" value="2"/>
</dbReference>
<keyword evidence="3" id="KW-0547">Nucleotide-binding</keyword>
<gene>
    <name evidence="7" type="ORF">BK826_01635</name>
</gene>
<dbReference type="GO" id="GO:0016887">
    <property type="term" value="F:ATP hydrolysis activity"/>
    <property type="evidence" value="ECO:0007669"/>
    <property type="project" value="InterPro"/>
</dbReference>
<evidence type="ECO:0000256" key="1">
    <source>
        <dbReference type="ARBA" id="ARBA00005417"/>
    </source>
</evidence>
<dbReference type="InterPro" id="IPR003439">
    <property type="entry name" value="ABC_transporter-like_ATP-bd"/>
</dbReference>
<evidence type="ECO:0000256" key="4">
    <source>
        <dbReference type="ARBA" id="ARBA00022840"/>
    </source>
</evidence>
<feature type="region of interest" description="Disordered" evidence="5">
    <location>
        <begin position="310"/>
        <end position="353"/>
    </location>
</feature>
<keyword evidence="2" id="KW-0813">Transport</keyword>
<accession>A0A1S2N1I7</accession>
<feature type="compositionally biased region" description="Low complexity" evidence="5">
    <location>
        <begin position="310"/>
        <end position="336"/>
    </location>
</feature>
<dbReference type="PROSITE" id="PS50893">
    <property type="entry name" value="ABC_TRANSPORTER_2"/>
    <property type="match status" value="2"/>
</dbReference>
<dbReference type="Pfam" id="PF00005">
    <property type="entry name" value="ABC_tran"/>
    <property type="match status" value="2"/>
</dbReference>
<evidence type="ECO:0000256" key="5">
    <source>
        <dbReference type="SAM" id="MobiDB-lite"/>
    </source>
</evidence>
<dbReference type="NCBIfam" id="NF008453">
    <property type="entry name" value="PRK11308.1"/>
    <property type="match status" value="2"/>
</dbReference>